<evidence type="ECO:0000256" key="5">
    <source>
        <dbReference type="SAM" id="SignalP"/>
    </source>
</evidence>
<dbReference type="Proteomes" id="UP000783686">
    <property type="component" value="Unassembled WGS sequence"/>
</dbReference>
<dbReference type="EMBL" id="CAJFDH010000002">
    <property type="protein sequence ID" value="CAD5209807.1"/>
    <property type="molecule type" value="Genomic_DNA"/>
</dbReference>
<evidence type="ECO:0000313" key="7">
    <source>
        <dbReference type="Proteomes" id="UP000614601"/>
    </source>
</evidence>
<comment type="subcellular location">
    <subcellularLocation>
        <location evidence="1">Secreted</location>
    </subcellularLocation>
</comment>
<comment type="caution">
    <text evidence="6">The sequence shown here is derived from an EMBL/GenBank/DDBJ whole genome shotgun (WGS) entry which is preliminary data.</text>
</comment>
<organism evidence="6 7">
    <name type="scientific">Bursaphelenchus okinawaensis</name>
    <dbReference type="NCBI Taxonomy" id="465554"/>
    <lineage>
        <taxon>Eukaryota</taxon>
        <taxon>Metazoa</taxon>
        <taxon>Ecdysozoa</taxon>
        <taxon>Nematoda</taxon>
        <taxon>Chromadorea</taxon>
        <taxon>Rhabditida</taxon>
        <taxon>Tylenchina</taxon>
        <taxon>Tylenchomorpha</taxon>
        <taxon>Aphelenchoidea</taxon>
        <taxon>Aphelenchoididae</taxon>
        <taxon>Bursaphelenchus</taxon>
    </lineage>
</organism>
<feature type="chain" id="PRO_5036408243" description="Transthyretin-like family protein" evidence="5">
    <location>
        <begin position="19"/>
        <end position="142"/>
    </location>
</feature>
<feature type="signal peptide" evidence="5">
    <location>
        <begin position="1"/>
        <end position="18"/>
    </location>
</feature>
<evidence type="ECO:0008006" key="8">
    <source>
        <dbReference type="Google" id="ProtNLM"/>
    </source>
</evidence>
<dbReference type="Proteomes" id="UP000614601">
    <property type="component" value="Unassembled WGS sequence"/>
</dbReference>
<dbReference type="Pfam" id="PF01060">
    <property type="entry name" value="TTR-52"/>
    <property type="match status" value="1"/>
</dbReference>
<gene>
    <name evidence="6" type="ORF">BOKJ2_LOCUS2872</name>
</gene>
<keyword evidence="4 5" id="KW-0732">Signal</keyword>
<keyword evidence="3" id="KW-0964">Secreted</keyword>
<keyword evidence="7" id="KW-1185">Reference proteome</keyword>
<dbReference type="AlphaFoldDB" id="A0A811K2V3"/>
<dbReference type="GO" id="GO:0009986">
    <property type="term" value="C:cell surface"/>
    <property type="evidence" value="ECO:0007669"/>
    <property type="project" value="InterPro"/>
</dbReference>
<dbReference type="InterPro" id="IPR038479">
    <property type="entry name" value="Transthyretin-like_sf"/>
</dbReference>
<proteinExistence type="inferred from homology"/>
<dbReference type="GO" id="GO:0005576">
    <property type="term" value="C:extracellular region"/>
    <property type="evidence" value="ECO:0007669"/>
    <property type="project" value="UniProtKB-SubCell"/>
</dbReference>
<dbReference type="Gene3D" id="2.60.40.3330">
    <property type="match status" value="1"/>
</dbReference>
<dbReference type="InterPro" id="IPR001534">
    <property type="entry name" value="Transthyretin-like"/>
</dbReference>
<evidence type="ECO:0000256" key="2">
    <source>
        <dbReference type="ARBA" id="ARBA00010112"/>
    </source>
</evidence>
<protein>
    <recommendedName>
        <fullName evidence="8">Transthyretin-like family protein</fullName>
    </recommendedName>
</protein>
<dbReference type="PANTHER" id="PTHR21700">
    <property type="entry name" value="TRANSTHYRETIN-LIKE FAMILY PROTEIN-RELATED"/>
    <property type="match status" value="1"/>
</dbReference>
<evidence type="ECO:0000256" key="4">
    <source>
        <dbReference type="ARBA" id="ARBA00022729"/>
    </source>
</evidence>
<sequence length="142" mass="15529">MKLLAPLVLVFLVTAVSAGTQSVAVQGTLTCDGKPAAGVKVKLYDENSITPDNKLAEGKTDARGVFTLQGSEKSVLTLKPKFNVYHRCHYNNPIPFCYQKFTVNIPSRYITDGSIPQKTFDAGRFNLEAKYPGQSRDCVNLA</sequence>
<name>A0A811K2V3_9BILA</name>
<evidence type="ECO:0000256" key="3">
    <source>
        <dbReference type="ARBA" id="ARBA00022525"/>
    </source>
</evidence>
<comment type="similarity">
    <text evidence="2">Belongs to the nematode transthyretin-like family.</text>
</comment>
<evidence type="ECO:0000256" key="1">
    <source>
        <dbReference type="ARBA" id="ARBA00004613"/>
    </source>
</evidence>
<dbReference type="OrthoDB" id="5912452at2759"/>
<reference evidence="6" key="1">
    <citation type="submission" date="2020-09" db="EMBL/GenBank/DDBJ databases">
        <authorList>
            <person name="Kikuchi T."/>
        </authorList>
    </citation>
    <scope>NUCLEOTIDE SEQUENCE</scope>
    <source>
        <strain evidence="6">SH1</strain>
    </source>
</reference>
<accession>A0A811K2V3</accession>
<evidence type="ECO:0000313" key="6">
    <source>
        <dbReference type="EMBL" id="CAD5209807.1"/>
    </source>
</evidence>
<dbReference type="EMBL" id="CAJFCW020000002">
    <property type="protein sequence ID" value="CAG9090102.1"/>
    <property type="molecule type" value="Genomic_DNA"/>
</dbReference>